<evidence type="ECO:0000256" key="1">
    <source>
        <dbReference type="ARBA" id="ARBA00004177"/>
    </source>
</evidence>
<dbReference type="Gene3D" id="6.10.140.820">
    <property type="match status" value="1"/>
</dbReference>
<dbReference type="GO" id="GO:0006886">
    <property type="term" value="P:intracellular protein transport"/>
    <property type="evidence" value="ECO:0007669"/>
    <property type="project" value="UniProtKB-ARBA"/>
</dbReference>
<dbReference type="PANTHER" id="PTHR23306">
    <property type="entry name" value="TUMOR SUSCEPTIBILITY GENE 101 PROTEIN-RELATED"/>
    <property type="match status" value="1"/>
</dbReference>
<evidence type="ECO:0000313" key="12">
    <source>
        <dbReference type="EMBL" id="KAF1972517.1"/>
    </source>
</evidence>
<organism evidence="12 13">
    <name type="scientific">Bimuria novae-zelandiae CBS 107.79</name>
    <dbReference type="NCBI Taxonomy" id="1447943"/>
    <lineage>
        <taxon>Eukaryota</taxon>
        <taxon>Fungi</taxon>
        <taxon>Dikarya</taxon>
        <taxon>Ascomycota</taxon>
        <taxon>Pezizomycotina</taxon>
        <taxon>Dothideomycetes</taxon>
        <taxon>Pleosporomycetidae</taxon>
        <taxon>Pleosporales</taxon>
        <taxon>Massarineae</taxon>
        <taxon>Didymosphaeriaceae</taxon>
        <taxon>Bimuria</taxon>
    </lineage>
</organism>
<dbReference type="EMBL" id="ML976686">
    <property type="protein sequence ID" value="KAF1972517.1"/>
    <property type="molecule type" value="Genomic_DNA"/>
</dbReference>
<protein>
    <submittedName>
        <fullName evidence="12">UEV-domain-containing protein</fullName>
    </submittedName>
</protein>
<evidence type="ECO:0000256" key="7">
    <source>
        <dbReference type="PROSITE-ProRule" id="PRU00644"/>
    </source>
</evidence>
<keyword evidence="3 7" id="KW-0813">Transport</keyword>
<dbReference type="InterPro" id="IPR016135">
    <property type="entry name" value="UBQ-conjugating_enzyme/RWD"/>
</dbReference>
<name>A0A6A5VGU7_9PLEO</name>
<comment type="subcellular location">
    <subcellularLocation>
        <location evidence="1">Endosome</location>
    </subcellularLocation>
</comment>
<feature type="coiled-coil region" evidence="8">
    <location>
        <begin position="458"/>
        <end position="485"/>
    </location>
</feature>
<evidence type="ECO:0000256" key="3">
    <source>
        <dbReference type="ARBA" id="ARBA00022448"/>
    </source>
</evidence>
<proteinExistence type="inferred from homology"/>
<feature type="compositionally biased region" description="Low complexity" evidence="9">
    <location>
        <begin position="181"/>
        <end position="193"/>
    </location>
</feature>
<comment type="similarity">
    <text evidence="2">Belongs to the ubiquitin-conjugating enzyme family. UEV subfamily.</text>
</comment>
<keyword evidence="13" id="KW-1185">Reference proteome</keyword>
<evidence type="ECO:0000256" key="6">
    <source>
        <dbReference type="ARBA" id="ARBA00023054"/>
    </source>
</evidence>
<dbReference type="SUPFAM" id="SSF140111">
    <property type="entry name" value="Endosomal sorting complex assembly domain"/>
    <property type="match status" value="1"/>
</dbReference>
<dbReference type="SUPFAM" id="SSF54495">
    <property type="entry name" value="UBC-like"/>
    <property type="match status" value="1"/>
</dbReference>
<dbReference type="PANTHER" id="PTHR23306:SF3">
    <property type="entry name" value="TUMOR SUPPRESSOR PROTEIN 101"/>
    <property type="match status" value="1"/>
</dbReference>
<feature type="compositionally biased region" description="Pro residues" evidence="9">
    <location>
        <begin position="162"/>
        <end position="172"/>
    </location>
</feature>
<dbReference type="CDD" id="cd11685">
    <property type="entry name" value="UEV_TSG101-like"/>
    <property type="match status" value="1"/>
</dbReference>
<dbReference type="InterPro" id="IPR052070">
    <property type="entry name" value="ESCRT-I_UEV_domain"/>
</dbReference>
<feature type="region of interest" description="Disordered" evidence="9">
    <location>
        <begin position="152"/>
        <end position="398"/>
    </location>
</feature>
<dbReference type="AlphaFoldDB" id="A0A6A5VGU7"/>
<dbReference type="Gene3D" id="3.10.110.10">
    <property type="entry name" value="Ubiquitin Conjugating Enzyme"/>
    <property type="match status" value="1"/>
</dbReference>
<dbReference type="GO" id="GO:0043130">
    <property type="term" value="F:ubiquitin binding"/>
    <property type="evidence" value="ECO:0007669"/>
    <property type="project" value="TreeGrafter"/>
</dbReference>
<feature type="domain" description="SB" evidence="10">
    <location>
        <begin position="519"/>
        <end position="587"/>
    </location>
</feature>
<dbReference type="Pfam" id="PF09454">
    <property type="entry name" value="Vps23_core"/>
    <property type="match status" value="1"/>
</dbReference>
<dbReference type="PROSITE" id="PS51312">
    <property type="entry name" value="SB"/>
    <property type="match status" value="1"/>
</dbReference>
<keyword evidence="4" id="KW-0967">Endosome</keyword>
<dbReference type="OrthoDB" id="306304at2759"/>
<evidence type="ECO:0000256" key="9">
    <source>
        <dbReference type="SAM" id="MobiDB-lite"/>
    </source>
</evidence>
<evidence type="ECO:0000259" key="11">
    <source>
        <dbReference type="PROSITE" id="PS51322"/>
    </source>
</evidence>
<evidence type="ECO:0000256" key="2">
    <source>
        <dbReference type="ARBA" id="ARBA00009594"/>
    </source>
</evidence>
<feature type="compositionally biased region" description="Pro residues" evidence="9">
    <location>
        <begin position="382"/>
        <end position="393"/>
    </location>
</feature>
<dbReference type="InterPro" id="IPR037202">
    <property type="entry name" value="ESCRT_assembly_dom"/>
</dbReference>
<accession>A0A6A5VGU7</accession>
<sequence length="587" mass="64872">MAGVPEKVLNWLYSVLPSEYADVNRTYHDVAETLAAYPSLRPRTEVYTYENGASALLLQISGTIPVLFRGQTFGFPIAIWVPHAYPREPPIVYVTPSQDMLVRPGQHVSGDGRVYHPYLARWGEFWDKSTLYDFLAVLKGVFAKEPPVRSKVQQPQYNAPAAQPPPPVPPTPAEWRRSMQSPSVASSTPGPSSGAPPPPPKPPKPYEQSKPSPHPDSRQDRYSQPPPLPPHPSHQAPPSQNHYQQPQRNSYAGQHNWQQQGPPQHVPPRQTSYEMSPATPAAKPLRPHVQSQGYQTHPHELGSPVSPITPEDQRAAHRSYQQPAPPPQPQPSNFSRPQQYPPPPSQQPQQYGAPSIQPPYPQGAPQQYSPQQYPPYQQHPLQLPPQPPAPPPNLMDMDSLEVTLPSQKGPQPSLPVPPVPPNPEKDALLQALSTTLAAQTRQTVAQNTAAINPLRAQQSALQNAHARLQSELDQLDQLSAALAANEHILHDAMREADRVMEDARRRKAPDVDDVLVAPTVVGNQLYNVAAEERALGEALFVLGRALDRGRVGAEVFVRVTRAMARERFLKKALARKICRGLGLEEGF</sequence>
<dbReference type="PROSITE" id="PS51322">
    <property type="entry name" value="UEV"/>
    <property type="match status" value="1"/>
</dbReference>
<reference evidence="12" key="1">
    <citation type="journal article" date="2020" name="Stud. Mycol.">
        <title>101 Dothideomycetes genomes: a test case for predicting lifestyles and emergence of pathogens.</title>
        <authorList>
            <person name="Haridas S."/>
            <person name="Albert R."/>
            <person name="Binder M."/>
            <person name="Bloem J."/>
            <person name="Labutti K."/>
            <person name="Salamov A."/>
            <person name="Andreopoulos B."/>
            <person name="Baker S."/>
            <person name="Barry K."/>
            <person name="Bills G."/>
            <person name="Bluhm B."/>
            <person name="Cannon C."/>
            <person name="Castanera R."/>
            <person name="Culley D."/>
            <person name="Daum C."/>
            <person name="Ezra D."/>
            <person name="Gonzalez J."/>
            <person name="Henrissat B."/>
            <person name="Kuo A."/>
            <person name="Liang C."/>
            <person name="Lipzen A."/>
            <person name="Lutzoni F."/>
            <person name="Magnuson J."/>
            <person name="Mondo S."/>
            <person name="Nolan M."/>
            <person name="Ohm R."/>
            <person name="Pangilinan J."/>
            <person name="Park H.-J."/>
            <person name="Ramirez L."/>
            <person name="Alfaro M."/>
            <person name="Sun H."/>
            <person name="Tritt A."/>
            <person name="Yoshinaga Y."/>
            <person name="Zwiers L.-H."/>
            <person name="Turgeon B."/>
            <person name="Goodwin S."/>
            <person name="Spatafora J."/>
            <person name="Crous P."/>
            <person name="Grigoriev I."/>
        </authorList>
    </citation>
    <scope>NUCLEOTIDE SEQUENCE</scope>
    <source>
        <strain evidence="12">CBS 107.79</strain>
    </source>
</reference>
<dbReference type="Pfam" id="PF05743">
    <property type="entry name" value="UEV"/>
    <property type="match status" value="1"/>
</dbReference>
<dbReference type="Proteomes" id="UP000800036">
    <property type="component" value="Unassembled WGS sequence"/>
</dbReference>
<gene>
    <name evidence="12" type="ORF">BU23DRAFT_569047</name>
</gene>
<evidence type="ECO:0000259" key="10">
    <source>
        <dbReference type="PROSITE" id="PS51312"/>
    </source>
</evidence>
<evidence type="ECO:0000256" key="5">
    <source>
        <dbReference type="ARBA" id="ARBA00022927"/>
    </source>
</evidence>
<dbReference type="GO" id="GO:0072666">
    <property type="term" value="P:establishment of protein localization to vacuole"/>
    <property type="evidence" value="ECO:0007669"/>
    <property type="project" value="UniProtKB-ARBA"/>
</dbReference>
<keyword evidence="5 7" id="KW-0653">Protein transport</keyword>
<feature type="domain" description="UEV" evidence="11">
    <location>
        <begin position="7"/>
        <end position="152"/>
    </location>
</feature>
<feature type="compositionally biased region" description="Polar residues" evidence="9">
    <location>
        <begin position="243"/>
        <end position="262"/>
    </location>
</feature>
<dbReference type="InterPro" id="IPR008883">
    <property type="entry name" value="UEV_N"/>
</dbReference>
<evidence type="ECO:0000313" key="13">
    <source>
        <dbReference type="Proteomes" id="UP000800036"/>
    </source>
</evidence>
<dbReference type="GO" id="GO:0000813">
    <property type="term" value="C:ESCRT I complex"/>
    <property type="evidence" value="ECO:0007669"/>
    <property type="project" value="TreeGrafter"/>
</dbReference>
<feature type="compositionally biased region" description="Low complexity" evidence="9">
    <location>
        <begin position="233"/>
        <end position="242"/>
    </location>
</feature>
<dbReference type="InterPro" id="IPR017916">
    <property type="entry name" value="SB_dom"/>
</dbReference>
<evidence type="ECO:0000256" key="8">
    <source>
        <dbReference type="SAM" id="Coils"/>
    </source>
</evidence>
<feature type="compositionally biased region" description="Low complexity" evidence="9">
    <location>
        <begin position="363"/>
        <end position="381"/>
    </location>
</feature>
<feature type="compositionally biased region" description="Pro residues" evidence="9">
    <location>
        <begin position="194"/>
        <end position="205"/>
    </location>
</feature>
<dbReference type="GO" id="GO:0043162">
    <property type="term" value="P:ubiquitin-dependent protein catabolic process via the multivesicular body sorting pathway"/>
    <property type="evidence" value="ECO:0007669"/>
    <property type="project" value="UniProtKB-ARBA"/>
</dbReference>
<keyword evidence="6 8" id="KW-0175">Coiled coil</keyword>
<evidence type="ECO:0000256" key="4">
    <source>
        <dbReference type="ARBA" id="ARBA00022753"/>
    </source>
</evidence>